<keyword evidence="3" id="KW-1185">Reference proteome</keyword>
<name>A0ABN8Y2E2_RANTA</name>
<sequence>MKPRSLRTFLTDAVGSGSGQGRGEPRRPRGRAISAPTQPGRRLRGREGKFLYVNGELASGPSGSRPLPRRARGPLPPLPNRLKPLLARAGGWGSRLGTPGRSRLGTRGSPSRPEGKSPRRGWRTWGGLLGHFQTGRLCSSSLTFFSL</sequence>
<evidence type="ECO:0000313" key="3">
    <source>
        <dbReference type="Proteomes" id="UP001176941"/>
    </source>
</evidence>
<protein>
    <submittedName>
        <fullName evidence="2">Uncharacterized protein</fullName>
    </submittedName>
</protein>
<reference evidence="2" key="1">
    <citation type="submission" date="2023-04" db="EMBL/GenBank/DDBJ databases">
        <authorList>
            <consortium name="ELIXIR-Norway"/>
        </authorList>
    </citation>
    <scope>NUCLEOTIDE SEQUENCE [LARGE SCALE GENOMIC DNA]</scope>
</reference>
<proteinExistence type="predicted"/>
<accession>A0ABN8Y2E2</accession>
<organism evidence="2 3">
    <name type="scientific">Rangifer tarandus platyrhynchus</name>
    <name type="common">Svalbard reindeer</name>
    <dbReference type="NCBI Taxonomy" id="3082113"/>
    <lineage>
        <taxon>Eukaryota</taxon>
        <taxon>Metazoa</taxon>
        <taxon>Chordata</taxon>
        <taxon>Craniata</taxon>
        <taxon>Vertebrata</taxon>
        <taxon>Euteleostomi</taxon>
        <taxon>Mammalia</taxon>
        <taxon>Eutheria</taxon>
        <taxon>Laurasiatheria</taxon>
        <taxon>Artiodactyla</taxon>
        <taxon>Ruminantia</taxon>
        <taxon>Pecora</taxon>
        <taxon>Cervidae</taxon>
        <taxon>Odocoileinae</taxon>
        <taxon>Rangifer</taxon>
    </lineage>
</organism>
<feature type="compositionally biased region" description="Low complexity" evidence="1">
    <location>
        <begin position="57"/>
        <end position="66"/>
    </location>
</feature>
<feature type="region of interest" description="Disordered" evidence="1">
    <location>
        <begin position="1"/>
        <end position="124"/>
    </location>
</feature>
<evidence type="ECO:0000313" key="2">
    <source>
        <dbReference type="EMBL" id="CAI9155768.1"/>
    </source>
</evidence>
<gene>
    <name evidence="2" type="ORF">MRATA1EN1_LOCUS4730</name>
</gene>
<dbReference type="Proteomes" id="UP001176941">
    <property type="component" value="Chromosome 13"/>
</dbReference>
<dbReference type="EMBL" id="OX459949">
    <property type="protein sequence ID" value="CAI9155768.1"/>
    <property type="molecule type" value="Genomic_DNA"/>
</dbReference>
<evidence type="ECO:0000256" key="1">
    <source>
        <dbReference type="SAM" id="MobiDB-lite"/>
    </source>
</evidence>